<feature type="transmembrane region" description="Helical" evidence="1">
    <location>
        <begin position="91"/>
        <end position="112"/>
    </location>
</feature>
<gene>
    <name evidence="2" type="ORF">CWO92_24620</name>
</gene>
<proteinExistence type="predicted"/>
<feature type="transmembrane region" description="Helical" evidence="1">
    <location>
        <begin position="132"/>
        <end position="153"/>
    </location>
</feature>
<evidence type="ECO:0000313" key="3">
    <source>
        <dbReference type="Proteomes" id="UP000233440"/>
    </source>
</evidence>
<keyword evidence="1" id="KW-0472">Membrane</keyword>
<keyword evidence="3" id="KW-1185">Reference proteome</keyword>
<organism evidence="2 3">
    <name type="scientific">Heyndrickxia camelliae</name>
    <dbReference type="NCBI Taxonomy" id="1707093"/>
    <lineage>
        <taxon>Bacteria</taxon>
        <taxon>Bacillati</taxon>
        <taxon>Bacillota</taxon>
        <taxon>Bacilli</taxon>
        <taxon>Bacillales</taxon>
        <taxon>Bacillaceae</taxon>
        <taxon>Heyndrickxia</taxon>
    </lineage>
</organism>
<comment type="caution">
    <text evidence="2">The sequence shown here is derived from an EMBL/GenBank/DDBJ whole genome shotgun (WGS) entry which is preliminary data.</text>
</comment>
<sequence>MYNNRRVERSTDNGIIYPIVIGVMNILFYLNIVEWIKKLSNTITKKVYSGRSHDIILIKIRQNRNFAIDFFIILKFIFVLMIFFLDYKNAWVFWIVIYLLCSNLYTYFYYHLWEETALLEEHQTVHRVRRRFISLFISFIFMMVCYNYIYLYLSPEHFNISSSNHHQKIIMFSLAKSFVIDNDLAKSQDLTGLWVEISQLINVFTFITILLAKSMPKANTR</sequence>
<name>A0A2N3LD06_9BACI</name>
<evidence type="ECO:0000313" key="2">
    <source>
        <dbReference type="EMBL" id="PKR82404.1"/>
    </source>
</evidence>
<protein>
    <submittedName>
        <fullName evidence="2">Uncharacterized protein</fullName>
    </submittedName>
</protein>
<dbReference type="EMBL" id="PIQO01000047">
    <property type="protein sequence ID" value="PKR82404.1"/>
    <property type="molecule type" value="Genomic_DNA"/>
</dbReference>
<reference evidence="2 3" key="1">
    <citation type="submission" date="2017-11" db="EMBL/GenBank/DDBJ databases">
        <title>Bacillus camelliae sp. nov., isolated from pu'er tea.</title>
        <authorList>
            <person name="Niu L."/>
        </authorList>
    </citation>
    <scope>NUCLEOTIDE SEQUENCE [LARGE SCALE GENOMIC DNA]</scope>
    <source>
        <strain evidence="2 3">7578-1</strain>
    </source>
</reference>
<dbReference type="AlphaFoldDB" id="A0A2N3LD06"/>
<feature type="transmembrane region" description="Helical" evidence="1">
    <location>
        <begin position="193"/>
        <end position="212"/>
    </location>
</feature>
<feature type="transmembrane region" description="Helical" evidence="1">
    <location>
        <begin position="66"/>
        <end position="85"/>
    </location>
</feature>
<accession>A0A2N3LD06</accession>
<dbReference type="RefSeq" id="WP_101356807.1">
    <property type="nucleotide sequence ID" value="NZ_PIQO01000047.1"/>
</dbReference>
<keyword evidence="1" id="KW-0812">Transmembrane</keyword>
<evidence type="ECO:0000256" key="1">
    <source>
        <dbReference type="SAM" id="Phobius"/>
    </source>
</evidence>
<dbReference type="Proteomes" id="UP000233440">
    <property type="component" value="Unassembled WGS sequence"/>
</dbReference>
<feature type="transmembrane region" description="Helical" evidence="1">
    <location>
        <begin position="15"/>
        <end position="36"/>
    </location>
</feature>
<keyword evidence="1" id="KW-1133">Transmembrane helix</keyword>